<dbReference type="SUPFAM" id="SSF58104">
    <property type="entry name" value="Methyl-accepting chemotaxis protein (MCP) signaling domain"/>
    <property type="match status" value="1"/>
</dbReference>
<proteinExistence type="predicted"/>
<accession>A0ABT5F8A1</accession>
<dbReference type="EMBL" id="JAQOMS010000002">
    <property type="protein sequence ID" value="MDC2887763.1"/>
    <property type="molecule type" value="Genomic_DNA"/>
</dbReference>
<keyword evidence="1" id="KW-0472">Membrane</keyword>
<evidence type="ECO:0000256" key="1">
    <source>
        <dbReference type="SAM" id="Phobius"/>
    </source>
</evidence>
<evidence type="ECO:0000313" key="3">
    <source>
        <dbReference type="Proteomes" id="UP001528411"/>
    </source>
</evidence>
<comment type="caution">
    <text evidence="2">The sequence shown here is derived from an EMBL/GenBank/DDBJ whole genome shotgun (WGS) entry which is preliminary data.</text>
</comment>
<feature type="transmembrane region" description="Helical" evidence="1">
    <location>
        <begin position="12"/>
        <end position="34"/>
    </location>
</feature>
<organism evidence="2 3">
    <name type="scientific">Psychrosphaera algicola</name>
    <dbReference type="NCBI Taxonomy" id="3023714"/>
    <lineage>
        <taxon>Bacteria</taxon>
        <taxon>Pseudomonadati</taxon>
        <taxon>Pseudomonadota</taxon>
        <taxon>Gammaproteobacteria</taxon>
        <taxon>Alteromonadales</taxon>
        <taxon>Pseudoalteromonadaceae</taxon>
        <taxon>Psychrosphaera</taxon>
    </lineage>
</organism>
<reference evidence="2 3" key="1">
    <citation type="submission" date="2023-01" db="EMBL/GenBank/DDBJ databases">
        <title>Psychrosphaera sp. nov., isolated from marine algae.</title>
        <authorList>
            <person name="Bayburt H."/>
            <person name="Choi B.J."/>
            <person name="Kim J.M."/>
            <person name="Choi D.G."/>
            <person name="Jeon C.O."/>
        </authorList>
    </citation>
    <scope>NUCLEOTIDE SEQUENCE [LARGE SCALE GENOMIC DNA]</scope>
    <source>
        <strain evidence="2 3">G1-22</strain>
    </source>
</reference>
<protein>
    <submittedName>
        <fullName evidence="2">Methyl-accepting chemotaxis protein</fullName>
    </submittedName>
</protein>
<name>A0ABT5F8A1_9GAMM</name>
<gene>
    <name evidence="2" type="ORF">PN838_01470</name>
</gene>
<keyword evidence="1" id="KW-1133">Transmembrane helix</keyword>
<dbReference type="Gene3D" id="1.10.287.950">
    <property type="entry name" value="Methyl-accepting chemotaxis protein"/>
    <property type="match status" value="1"/>
</dbReference>
<dbReference type="Proteomes" id="UP001528411">
    <property type="component" value="Unassembled WGS sequence"/>
</dbReference>
<evidence type="ECO:0000313" key="2">
    <source>
        <dbReference type="EMBL" id="MDC2887763.1"/>
    </source>
</evidence>
<sequence>MLNIFNVLSIGIVQINILCLLSSYLLFGTLYVTYHYLKTSLSFLDEIDIEQFDPRNIKSLASQNHPLAAKFVEVLRELSRSNEQNTARLREVAYSAQQVIGTANSVSENVQRQSDATTSTASAIIEMTHSLQEVSNKIELVHSAACGASSTASLAKKELINLTEKLHNVTIEA</sequence>
<dbReference type="RefSeq" id="WP_272179559.1">
    <property type="nucleotide sequence ID" value="NZ_JAQOMS010000002.1"/>
</dbReference>
<keyword evidence="3" id="KW-1185">Reference proteome</keyword>
<keyword evidence="1" id="KW-0812">Transmembrane</keyword>